<proteinExistence type="predicted"/>
<evidence type="ECO:0008006" key="4">
    <source>
        <dbReference type="Google" id="ProtNLM"/>
    </source>
</evidence>
<protein>
    <recommendedName>
        <fullName evidence="4">Chemotaxis protein</fullName>
    </recommendedName>
</protein>
<name>A0A2B8B6D5_9PROT</name>
<dbReference type="RefSeq" id="WP_098739214.1">
    <property type="nucleotide sequence ID" value="NZ_PDKW01000043.1"/>
</dbReference>
<dbReference type="CDD" id="cd18773">
    <property type="entry name" value="PDC1_HK_sensor"/>
    <property type="match status" value="1"/>
</dbReference>
<dbReference type="EMBL" id="PDKW01000043">
    <property type="protein sequence ID" value="PGH53123.1"/>
    <property type="molecule type" value="Genomic_DNA"/>
</dbReference>
<dbReference type="AlphaFoldDB" id="A0A2B8B6D5"/>
<comment type="caution">
    <text evidence="2">The sequence shown here is derived from an EMBL/GenBank/DDBJ whole genome shotgun (WGS) entry which is preliminary data.</text>
</comment>
<reference evidence="3" key="1">
    <citation type="submission" date="2017-10" db="EMBL/GenBank/DDBJ databases">
        <authorList>
            <person name="Kravchenko I.K."/>
            <person name="Grouzdev D.S."/>
        </authorList>
    </citation>
    <scope>NUCLEOTIDE SEQUENCE [LARGE SCALE GENOMIC DNA]</scope>
    <source>
        <strain evidence="3">B2</strain>
    </source>
</reference>
<dbReference type="OrthoDB" id="195732at2"/>
<feature type="signal peptide" evidence="1">
    <location>
        <begin position="1"/>
        <end position="26"/>
    </location>
</feature>
<dbReference type="Proteomes" id="UP000225379">
    <property type="component" value="Unassembled WGS sequence"/>
</dbReference>
<feature type="chain" id="PRO_5012315640" description="Chemotaxis protein" evidence="1">
    <location>
        <begin position="27"/>
        <end position="199"/>
    </location>
</feature>
<organism evidence="2 3">
    <name type="scientific">Azospirillum palustre</name>
    <dbReference type="NCBI Taxonomy" id="2044885"/>
    <lineage>
        <taxon>Bacteria</taxon>
        <taxon>Pseudomonadati</taxon>
        <taxon>Pseudomonadota</taxon>
        <taxon>Alphaproteobacteria</taxon>
        <taxon>Rhodospirillales</taxon>
        <taxon>Azospirillaceae</taxon>
        <taxon>Azospirillum</taxon>
    </lineage>
</organism>
<sequence>MTQARYWIAGCAISLLCTGTLSVASAADPALEGAVRKAVSQQAQPWLADPAVVGAVKSQNSRNAGIAQAKIDEMDNRWKAAAKAGGANPAFDEVSVNAVSKQLKQVVAGSNGRIVEILLMDDHGLNVGQTAGTSDFWQGDEPKWQKIFTGNADLYMTDPEKDDKTGAMLTEASVPVMDPAGKQKIGVAMIVLDTAKLGQ</sequence>
<evidence type="ECO:0000313" key="3">
    <source>
        <dbReference type="Proteomes" id="UP000225379"/>
    </source>
</evidence>
<accession>A0A2B8B6D5</accession>
<keyword evidence="1" id="KW-0732">Signal</keyword>
<gene>
    <name evidence="2" type="ORF">CRT60_24735</name>
</gene>
<evidence type="ECO:0000313" key="2">
    <source>
        <dbReference type="EMBL" id="PGH53123.1"/>
    </source>
</evidence>
<keyword evidence="3" id="KW-1185">Reference proteome</keyword>
<evidence type="ECO:0000256" key="1">
    <source>
        <dbReference type="SAM" id="SignalP"/>
    </source>
</evidence>